<keyword evidence="19" id="KW-1185">Reference proteome</keyword>
<dbReference type="GO" id="GO:0016020">
    <property type="term" value="C:membrane"/>
    <property type="evidence" value="ECO:0007669"/>
    <property type="project" value="InterPro"/>
</dbReference>
<gene>
    <name evidence="18" type="primary">pssA</name>
    <name evidence="18" type="ORF">E8L99_16730</name>
</gene>
<dbReference type="InterPro" id="IPR000462">
    <property type="entry name" value="CDP-OH_P_trans"/>
</dbReference>
<feature type="transmembrane region" description="Helical" evidence="16">
    <location>
        <begin position="216"/>
        <end position="236"/>
    </location>
</feature>
<evidence type="ECO:0000259" key="17">
    <source>
        <dbReference type="Pfam" id="PF08009"/>
    </source>
</evidence>
<evidence type="ECO:0000256" key="15">
    <source>
        <dbReference type="RuleBase" id="RU003750"/>
    </source>
</evidence>
<feature type="transmembrane region" description="Helical" evidence="16">
    <location>
        <begin position="144"/>
        <end position="165"/>
    </location>
</feature>
<evidence type="ECO:0000256" key="11">
    <source>
        <dbReference type="ARBA" id="ARBA00023136"/>
    </source>
</evidence>
<dbReference type="PANTHER" id="PTHR14269:SF61">
    <property type="entry name" value="CDP-DIACYLGLYCEROL--SERINE O-PHOSPHATIDYLTRANSFERASE"/>
    <property type="match status" value="1"/>
</dbReference>
<evidence type="ECO:0000256" key="5">
    <source>
        <dbReference type="ARBA" id="ARBA00017171"/>
    </source>
</evidence>
<protein>
    <recommendedName>
        <fullName evidence="5">CDP-diacylglycerol--serine O-phosphatidyltransferase</fullName>
        <ecNumber evidence="4">2.7.8.8</ecNumber>
    </recommendedName>
    <alternativeName>
        <fullName evidence="14">Phosphatidylserine synthase</fullName>
    </alternativeName>
</protein>
<keyword evidence="6" id="KW-0444">Lipid biosynthesis</keyword>
<comment type="similarity">
    <text evidence="3 15">Belongs to the CDP-alcohol phosphatidyltransferase class-I family.</text>
</comment>
<dbReference type="InterPro" id="IPR050324">
    <property type="entry name" value="CDP-alcohol_PTase-I"/>
</dbReference>
<evidence type="ECO:0000256" key="14">
    <source>
        <dbReference type="ARBA" id="ARBA00032361"/>
    </source>
</evidence>
<keyword evidence="13" id="KW-1208">Phospholipid metabolism</keyword>
<dbReference type="InterPro" id="IPR048254">
    <property type="entry name" value="CDP_ALCOHOL_P_TRANSF_CS"/>
</dbReference>
<evidence type="ECO:0000256" key="13">
    <source>
        <dbReference type="ARBA" id="ARBA00023264"/>
    </source>
</evidence>
<feature type="domain" description="CDP-alcohol phosphatidyltransferase C-terminal" evidence="17">
    <location>
        <begin position="216"/>
        <end position="250"/>
    </location>
</feature>
<dbReference type="AlphaFoldDB" id="A0A4D7QPT8"/>
<keyword evidence="10" id="KW-0443">Lipid metabolism</keyword>
<evidence type="ECO:0000256" key="8">
    <source>
        <dbReference type="ARBA" id="ARBA00022692"/>
    </source>
</evidence>
<comment type="subcellular location">
    <subcellularLocation>
        <location evidence="2">Endomembrane system</location>
        <topology evidence="2">Multi-pass membrane protein</topology>
    </subcellularLocation>
</comment>
<dbReference type="InterPro" id="IPR004533">
    <property type="entry name" value="CDP-diaglyc--ser_O-PTrfase"/>
</dbReference>
<comment type="catalytic activity">
    <reaction evidence="1">
        <text>a CDP-1,2-diacyl-sn-glycerol + L-serine = a 1,2-diacyl-sn-glycero-3-phospho-L-serine + CMP + H(+)</text>
        <dbReference type="Rhea" id="RHEA:16913"/>
        <dbReference type="ChEBI" id="CHEBI:15378"/>
        <dbReference type="ChEBI" id="CHEBI:33384"/>
        <dbReference type="ChEBI" id="CHEBI:57262"/>
        <dbReference type="ChEBI" id="CHEBI:58332"/>
        <dbReference type="ChEBI" id="CHEBI:60377"/>
        <dbReference type="EC" id="2.7.8.8"/>
    </reaction>
</comment>
<evidence type="ECO:0000256" key="1">
    <source>
        <dbReference type="ARBA" id="ARBA00000287"/>
    </source>
</evidence>
<feature type="transmembrane region" description="Helical" evidence="16">
    <location>
        <begin position="177"/>
        <end position="196"/>
    </location>
</feature>
<dbReference type="KEGG" id="paqt:E8L99_16730"/>
<dbReference type="PANTHER" id="PTHR14269">
    <property type="entry name" value="CDP-DIACYLGLYCEROL--GLYCEROL-3-PHOSPHATE 3-PHOSPHATIDYLTRANSFERASE-RELATED"/>
    <property type="match status" value="1"/>
</dbReference>
<evidence type="ECO:0000256" key="7">
    <source>
        <dbReference type="ARBA" id="ARBA00022679"/>
    </source>
</evidence>
<dbReference type="NCBIfam" id="TIGR00473">
    <property type="entry name" value="pssA"/>
    <property type="match status" value="1"/>
</dbReference>
<accession>A0A4D7QPT8</accession>
<evidence type="ECO:0000256" key="3">
    <source>
        <dbReference type="ARBA" id="ARBA00010441"/>
    </source>
</evidence>
<dbReference type="OrthoDB" id="9777147at2"/>
<dbReference type="Pfam" id="PF01066">
    <property type="entry name" value="CDP-OH_P_transf"/>
    <property type="match status" value="1"/>
</dbReference>
<sequence>MSSLFQPFAPDQNEPPRRRFRPVPLRLLIPNLITLLALCAGLSAIRMAFEGRIDFAVYLILAGAVLDSMDGRIARMLKGTSKFGAELDSLADFVSFGAVPVLVLYLWGMKDAGPIGWIAVLVFAICGALRLARFNVQIDDPNQPAWMANYFTGVPIPAGAILVMLPIYVEHVGVPHWTIHPLLVTAYTIVIALLMVSRLPVFSGKKLTARIPRERVLPLFVLAIAFVALLVSYPWATMAFGTLAYLVSLPFGVRKARELARADAMAAAPPPVSDAPPETPPAA</sequence>
<dbReference type="EMBL" id="CP039865">
    <property type="protein sequence ID" value="QCK87284.1"/>
    <property type="molecule type" value="Genomic_DNA"/>
</dbReference>
<proteinExistence type="inferred from homology"/>
<dbReference type="GO" id="GO:0012505">
    <property type="term" value="C:endomembrane system"/>
    <property type="evidence" value="ECO:0007669"/>
    <property type="project" value="UniProtKB-SubCell"/>
</dbReference>
<dbReference type="Pfam" id="PF08009">
    <property type="entry name" value="CDP-OH_P_tran_2"/>
    <property type="match status" value="1"/>
</dbReference>
<dbReference type="InterPro" id="IPR043130">
    <property type="entry name" value="CDP-OH_PTrfase_TM_dom"/>
</dbReference>
<reference evidence="18 19" key="1">
    <citation type="submission" date="2019-04" db="EMBL/GenBank/DDBJ databases">
        <title>Phreatobacter aquaticus sp. nov.</title>
        <authorList>
            <person name="Choi A."/>
            <person name="Baek K."/>
        </authorList>
    </citation>
    <scope>NUCLEOTIDE SEQUENCE [LARGE SCALE GENOMIC DNA]</scope>
    <source>
        <strain evidence="18 19">NMCR1094</strain>
    </source>
</reference>
<evidence type="ECO:0000313" key="19">
    <source>
        <dbReference type="Proteomes" id="UP000298588"/>
    </source>
</evidence>
<evidence type="ECO:0000256" key="6">
    <source>
        <dbReference type="ARBA" id="ARBA00022516"/>
    </source>
</evidence>
<evidence type="ECO:0000256" key="2">
    <source>
        <dbReference type="ARBA" id="ARBA00004127"/>
    </source>
</evidence>
<keyword evidence="8 16" id="KW-0812">Transmembrane</keyword>
<feature type="transmembrane region" description="Helical" evidence="16">
    <location>
        <begin position="27"/>
        <end position="49"/>
    </location>
</feature>
<dbReference type="PROSITE" id="PS00379">
    <property type="entry name" value="CDP_ALCOHOL_P_TRANSF"/>
    <property type="match status" value="1"/>
</dbReference>
<keyword evidence="7 15" id="KW-0808">Transferase</keyword>
<dbReference type="InterPro" id="IPR012616">
    <property type="entry name" value="CDP-OH_P_trans_C"/>
</dbReference>
<keyword evidence="11 16" id="KW-0472">Membrane</keyword>
<evidence type="ECO:0000313" key="18">
    <source>
        <dbReference type="EMBL" id="QCK87284.1"/>
    </source>
</evidence>
<dbReference type="RefSeq" id="WP_137100613.1">
    <property type="nucleotide sequence ID" value="NZ_CP039865.1"/>
</dbReference>
<evidence type="ECO:0000256" key="12">
    <source>
        <dbReference type="ARBA" id="ARBA00023209"/>
    </source>
</evidence>
<organism evidence="18 19">
    <name type="scientific">Phreatobacter aquaticus</name>
    <dbReference type="NCBI Taxonomy" id="2570229"/>
    <lineage>
        <taxon>Bacteria</taxon>
        <taxon>Pseudomonadati</taxon>
        <taxon>Pseudomonadota</taxon>
        <taxon>Alphaproteobacteria</taxon>
        <taxon>Hyphomicrobiales</taxon>
        <taxon>Phreatobacteraceae</taxon>
        <taxon>Phreatobacter</taxon>
    </lineage>
</organism>
<dbReference type="Gene3D" id="1.20.120.1760">
    <property type="match status" value="1"/>
</dbReference>
<feature type="transmembrane region" description="Helical" evidence="16">
    <location>
        <begin position="114"/>
        <end position="132"/>
    </location>
</feature>
<evidence type="ECO:0000256" key="4">
    <source>
        <dbReference type="ARBA" id="ARBA00013174"/>
    </source>
</evidence>
<keyword evidence="9 16" id="KW-1133">Transmembrane helix</keyword>
<dbReference type="GO" id="GO:0008654">
    <property type="term" value="P:phospholipid biosynthetic process"/>
    <property type="evidence" value="ECO:0007669"/>
    <property type="project" value="UniProtKB-KW"/>
</dbReference>
<dbReference type="Proteomes" id="UP000298588">
    <property type="component" value="Chromosome"/>
</dbReference>
<name>A0A4D7QPT8_9HYPH</name>
<evidence type="ECO:0000256" key="9">
    <source>
        <dbReference type="ARBA" id="ARBA00022989"/>
    </source>
</evidence>
<dbReference type="EC" id="2.7.8.8" evidence="4"/>
<keyword evidence="12" id="KW-0594">Phospholipid biosynthesis</keyword>
<dbReference type="GO" id="GO:0003882">
    <property type="term" value="F:CDP-diacylglycerol-serine O-phosphatidyltransferase activity"/>
    <property type="evidence" value="ECO:0007669"/>
    <property type="project" value="UniProtKB-EC"/>
</dbReference>
<evidence type="ECO:0000256" key="16">
    <source>
        <dbReference type="SAM" id="Phobius"/>
    </source>
</evidence>
<evidence type="ECO:0000256" key="10">
    <source>
        <dbReference type="ARBA" id="ARBA00023098"/>
    </source>
</evidence>